<dbReference type="OrthoDB" id="205322at2157"/>
<dbReference type="EMBL" id="CP058579">
    <property type="protein sequence ID" value="QLG61949.1"/>
    <property type="molecule type" value="Genomic_DNA"/>
</dbReference>
<dbReference type="KEGG" id="halu:HUG12_09550"/>
<feature type="region of interest" description="Disordered" evidence="1">
    <location>
        <begin position="1"/>
        <end position="20"/>
    </location>
</feature>
<dbReference type="GeneID" id="56037703"/>
<name>A0A7D5LBD5_9EURY</name>
<sequence length="198" mass="22003">MTDNTTDADPVTDNTYQKKTTRRIGDPDAFVVDDATTTTDVGTMNQHTDVVIRPCKCGNTEQELSTISQCSRCTEKCCPKCRITLSRRIRCPDCAEQEFHLTKAVFIALYRLDVHEHGGTDLLEQVEHTAAVTLIEHNYIQIEAAVEEDGTLAVDADNPLSVAGKEALHVGEQLYNDDEDVARLKQELIIQQVANNGR</sequence>
<proteinExistence type="predicted"/>
<organism evidence="2 3">
    <name type="scientific">Halorarum salinum</name>
    <dbReference type="NCBI Taxonomy" id="2743089"/>
    <lineage>
        <taxon>Archaea</taxon>
        <taxon>Methanobacteriati</taxon>
        <taxon>Methanobacteriota</taxon>
        <taxon>Stenosarchaea group</taxon>
        <taxon>Halobacteria</taxon>
        <taxon>Halobacteriales</taxon>
        <taxon>Haloferacaceae</taxon>
        <taxon>Halorarum</taxon>
    </lineage>
</organism>
<reference evidence="2 3" key="1">
    <citation type="submission" date="2020-06" db="EMBL/GenBank/DDBJ databases">
        <title>NJ-3-1, isolated from saline soil.</title>
        <authorList>
            <person name="Cui H.L."/>
            <person name="Shi X."/>
        </authorList>
    </citation>
    <scope>NUCLEOTIDE SEQUENCE [LARGE SCALE GENOMIC DNA]</scope>
    <source>
        <strain evidence="2 3">NJ-3-1</strain>
    </source>
</reference>
<accession>A0A7D5LBD5</accession>
<dbReference type="Proteomes" id="UP000509626">
    <property type="component" value="Chromosome"/>
</dbReference>
<evidence type="ECO:0000313" key="2">
    <source>
        <dbReference type="EMBL" id="QLG61949.1"/>
    </source>
</evidence>
<dbReference type="AlphaFoldDB" id="A0A7D5LBD5"/>
<gene>
    <name evidence="2" type="ORF">HUG12_09550</name>
</gene>
<keyword evidence="3" id="KW-1185">Reference proteome</keyword>
<evidence type="ECO:0000313" key="3">
    <source>
        <dbReference type="Proteomes" id="UP000509626"/>
    </source>
</evidence>
<dbReference type="RefSeq" id="WP_179268534.1">
    <property type="nucleotide sequence ID" value="NZ_CP058579.1"/>
</dbReference>
<evidence type="ECO:0000256" key="1">
    <source>
        <dbReference type="SAM" id="MobiDB-lite"/>
    </source>
</evidence>
<feature type="compositionally biased region" description="Polar residues" evidence="1">
    <location>
        <begin position="1"/>
        <end position="18"/>
    </location>
</feature>
<protein>
    <submittedName>
        <fullName evidence="2">Uncharacterized protein</fullName>
    </submittedName>
</protein>